<name>A0A0A9DBM7_ARUDO</name>
<sequence length="110" mass="13378">MYFLRSAAVLVQTEERTYFFQGSTRIVERTNHPMVAMFQMKNHPRMKSFLCRCWWWSWSWLWLGLACRAVDWRWSRSVVWNCYPHCPVFPIFSRNIKDGIHKEYLPVTGL</sequence>
<reference evidence="1" key="2">
    <citation type="journal article" date="2015" name="Data Brief">
        <title>Shoot transcriptome of the giant reed, Arundo donax.</title>
        <authorList>
            <person name="Barrero R.A."/>
            <person name="Guerrero F.D."/>
            <person name="Moolhuijzen P."/>
            <person name="Goolsby J.A."/>
            <person name="Tidwell J."/>
            <person name="Bellgard S.E."/>
            <person name="Bellgard M.I."/>
        </authorList>
    </citation>
    <scope>NUCLEOTIDE SEQUENCE</scope>
    <source>
        <tissue evidence="1">Shoot tissue taken approximately 20 cm above the soil surface</tissue>
    </source>
</reference>
<evidence type="ECO:0000313" key="1">
    <source>
        <dbReference type="EMBL" id="JAD85221.1"/>
    </source>
</evidence>
<proteinExistence type="predicted"/>
<protein>
    <submittedName>
        <fullName evidence="1">Uncharacterized protein</fullName>
    </submittedName>
</protein>
<reference evidence="1" key="1">
    <citation type="submission" date="2014-09" db="EMBL/GenBank/DDBJ databases">
        <authorList>
            <person name="Magalhaes I.L.F."/>
            <person name="Oliveira U."/>
            <person name="Santos F.R."/>
            <person name="Vidigal T.H.D.A."/>
            <person name="Brescovit A.D."/>
            <person name="Santos A.J."/>
        </authorList>
    </citation>
    <scope>NUCLEOTIDE SEQUENCE</scope>
    <source>
        <tissue evidence="1">Shoot tissue taken approximately 20 cm above the soil surface</tissue>
    </source>
</reference>
<organism evidence="1">
    <name type="scientific">Arundo donax</name>
    <name type="common">Giant reed</name>
    <name type="synonym">Donax arundinaceus</name>
    <dbReference type="NCBI Taxonomy" id="35708"/>
    <lineage>
        <taxon>Eukaryota</taxon>
        <taxon>Viridiplantae</taxon>
        <taxon>Streptophyta</taxon>
        <taxon>Embryophyta</taxon>
        <taxon>Tracheophyta</taxon>
        <taxon>Spermatophyta</taxon>
        <taxon>Magnoliopsida</taxon>
        <taxon>Liliopsida</taxon>
        <taxon>Poales</taxon>
        <taxon>Poaceae</taxon>
        <taxon>PACMAD clade</taxon>
        <taxon>Arundinoideae</taxon>
        <taxon>Arundineae</taxon>
        <taxon>Arundo</taxon>
    </lineage>
</organism>
<accession>A0A0A9DBM7</accession>
<dbReference type="EMBL" id="GBRH01212674">
    <property type="protein sequence ID" value="JAD85221.1"/>
    <property type="molecule type" value="Transcribed_RNA"/>
</dbReference>
<dbReference type="AlphaFoldDB" id="A0A0A9DBM7"/>